<keyword evidence="6 15" id="KW-0067">ATP-binding</keyword>
<name>A0ABU4W6U0_9FUSO</name>
<dbReference type="RefSeq" id="WP_320312651.1">
    <property type="nucleotide sequence ID" value="NZ_JAVIKH010000002.1"/>
</dbReference>
<evidence type="ECO:0000256" key="4">
    <source>
        <dbReference type="ARBA" id="ARBA00022475"/>
    </source>
</evidence>
<evidence type="ECO:0000256" key="9">
    <source>
        <dbReference type="ARBA" id="ARBA00023136"/>
    </source>
</evidence>
<proteinExistence type="inferred from homology"/>
<evidence type="ECO:0000256" key="6">
    <source>
        <dbReference type="ARBA" id="ARBA00022840"/>
    </source>
</evidence>
<dbReference type="EC" id="7.2.2.11" evidence="11"/>
<reference evidence="16" key="1">
    <citation type="submission" date="2023-07" db="EMBL/GenBank/DDBJ databases">
        <authorList>
            <person name="Colorado M.A."/>
            <person name="Villamil L.M."/>
            <person name="Melo J.F."/>
            <person name="Rodriguez J.A."/>
            <person name="Ruiz R.Y."/>
        </authorList>
    </citation>
    <scope>NUCLEOTIDE SEQUENCE [LARGE SCALE GENOMIC DNA]</scope>
    <source>
        <strain evidence="16">C33</strain>
    </source>
</reference>
<dbReference type="SUPFAM" id="SSF52540">
    <property type="entry name" value="P-loop containing nucleoside triphosphate hydrolases"/>
    <property type="match status" value="1"/>
</dbReference>
<dbReference type="PANTHER" id="PTHR43297">
    <property type="entry name" value="OLIGOPEPTIDE TRANSPORT ATP-BINDING PROTEIN APPD"/>
    <property type="match status" value="1"/>
</dbReference>
<sequence length="319" mass="35582">MDYSTNKEILRVKDLSISFTQYNGLKKEKVQTIHSLNLSVNEGEIVAVVGASGSGKSLLAHSILGILPYNASMNGEIYFYDNLLTEEKKKEYRGKDIVLIPQSVSYLNPLIKIGSQIRKGDNSQSAKNRCLEILKKYKLDEKVANMYPFQLSGGMTRRVLISTAVYSSPKLILADEPTPGLDPRTLNHIAEHFQELANEGMGILIITHDLDVALKIANRIVVFYDGVTIEDLCTDDFCSLENLNHPYTKALFHAMPQNGFHSFSLDTSSKKSNKKGCSFYNNCSHASSSCLGEIPWKKTKSGFVRCILEKEEKNAITSE</sequence>
<keyword evidence="3" id="KW-0813">Transport</keyword>
<dbReference type="Proteomes" id="UP001279681">
    <property type="component" value="Unassembled WGS sequence"/>
</dbReference>
<accession>A0ABU4W6U0</accession>
<comment type="catalytic activity">
    <reaction evidence="13">
        <text>Ni(2+)(out) + ATP + H2O = Ni(2+)(in) + ADP + phosphate + H(+)</text>
        <dbReference type="Rhea" id="RHEA:15557"/>
        <dbReference type="ChEBI" id="CHEBI:15377"/>
        <dbReference type="ChEBI" id="CHEBI:15378"/>
        <dbReference type="ChEBI" id="CHEBI:30616"/>
        <dbReference type="ChEBI" id="CHEBI:43474"/>
        <dbReference type="ChEBI" id="CHEBI:49786"/>
        <dbReference type="ChEBI" id="CHEBI:456216"/>
        <dbReference type="EC" id="7.2.2.11"/>
    </reaction>
    <physiologicalReaction direction="left-to-right" evidence="13">
        <dbReference type="Rhea" id="RHEA:15558"/>
    </physiologicalReaction>
</comment>
<keyword evidence="7" id="KW-1278">Translocase</keyword>
<dbReference type="InterPro" id="IPR003593">
    <property type="entry name" value="AAA+_ATPase"/>
</dbReference>
<feature type="domain" description="ABC transporter" evidence="14">
    <location>
        <begin position="10"/>
        <end position="250"/>
    </location>
</feature>
<comment type="similarity">
    <text evidence="2">Belongs to the ABC transporter superfamily.</text>
</comment>
<evidence type="ECO:0000256" key="13">
    <source>
        <dbReference type="ARBA" id="ARBA00048610"/>
    </source>
</evidence>
<evidence type="ECO:0000256" key="7">
    <source>
        <dbReference type="ARBA" id="ARBA00022967"/>
    </source>
</evidence>
<evidence type="ECO:0000256" key="5">
    <source>
        <dbReference type="ARBA" id="ARBA00022741"/>
    </source>
</evidence>
<dbReference type="InterPro" id="IPR050388">
    <property type="entry name" value="ABC_Ni/Peptide_Import"/>
</dbReference>
<dbReference type="PROSITE" id="PS50893">
    <property type="entry name" value="ABC_TRANSPORTER_2"/>
    <property type="match status" value="1"/>
</dbReference>
<keyword evidence="4" id="KW-1003">Cell membrane</keyword>
<comment type="caution">
    <text evidence="15">The sequence shown here is derived from an EMBL/GenBank/DDBJ whole genome shotgun (WGS) entry which is preliminary data.</text>
</comment>
<comment type="subunit">
    <text evidence="10">The complex is composed of two ATP-binding proteins (NikD and NikE), two transmembrane proteins (NikB and NikC) and a solute-binding protein (NikA).</text>
</comment>
<keyword evidence="9" id="KW-0472">Membrane</keyword>
<evidence type="ECO:0000256" key="10">
    <source>
        <dbReference type="ARBA" id="ARBA00038669"/>
    </source>
</evidence>
<dbReference type="InterPro" id="IPR003439">
    <property type="entry name" value="ABC_transporter-like_ATP-bd"/>
</dbReference>
<dbReference type="GO" id="GO:0005524">
    <property type="term" value="F:ATP binding"/>
    <property type="evidence" value="ECO:0007669"/>
    <property type="project" value="UniProtKB-KW"/>
</dbReference>
<dbReference type="SMART" id="SM00382">
    <property type="entry name" value="AAA"/>
    <property type="match status" value="1"/>
</dbReference>
<evidence type="ECO:0000256" key="8">
    <source>
        <dbReference type="ARBA" id="ARBA00023065"/>
    </source>
</evidence>
<evidence type="ECO:0000259" key="14">
    <source>
        <dbReference type="PROSITE" id="PS50893"/>
    </source>
</evidence>
<comment type="subcellular location">
    <subcellularLocation>
        <location evidence="1">Cell membrane</location>
        <topology evidence="1">Peripheral membrane protein</topology>
    </subcellularLocation>
</comment>
<dbReference type="CDD" id="cd03257">
    <property type="entry name" value="ABC_NikE_OppD_transporters"/>
    <property type="match status" value="1"/>
</dbReference>
<dbReference type="EMBL" id="JAVIKH010000002">
    <property type="protein sequence ID" value="MDX8335238.1"/>
    <property type="molecule type" value="Genomic_DNA"/>
</dbReference>
<evidence type="ECO:0000256" key="2">
    <source>
        <dbReference type="ARBA" id="ARBA00005417"/>
    </source>
</evidence>
<keyword evidence="5" id="KW-0547">Nucleotide-binding</keyword>
<evidence type="ECO:0000313" key="15">
    <source>
        <dbReference type="EMBL" id="MDX8335238.1"/>
    </source>
</evidence>
<gene>
    <name evidence="15" type="ORF">RFV38_01815</name>
</gene>
<evidence type="ECO:0000256" key="12">
    <source>
        <dbReference type="ARBA" id="ARBA00044143"/>
    </source>
</evidence>
<dbReference type="Gene3D" id="3.40.50.300">
    <property type="entry name" value="P-loop containing nucleotide triphosphate hydrolases"/>
    <property type="match status" value="1"/>
</dbReference>
<protein>
    <recommendedName>
        <fullName evidence="12">Nickel import system ATP-binding protein NikD</fullName>
        <ecNumber evidence="11">7.2.2.11</ecNumber>
    </recommendedName>
</protein>
<keyword evidence="16" id="KW-1185">Reference proteome</keyword>
<dbReference type="InterPro" id="IPR013563">
    <property type="entry name" value="Oligopep_ABC_C"/>
</dbReference>
<evidence type="ECO:0000256" key="3">
    <source>
        <dbReference type="ARBA" id="ARBA00022448"/>
    </source>
</evidence>
<organism evidence="15 16">
    <name type="scientific">Candidatus Cetobacterium colombiensis</name>
    <dbReference type="NCBI Taxonomy" id="3073100"/>
    <lineage>
        <taxon>Bacteria</taxon>
        <taxon>Fusobacteriati</taxon>
        <taxon>Fusobacteriota</taxon>
        <taxon>Fusobacteriia</taxon>
        <taxon>Fusobacteriales</taxon>
        <taxon>Fusobacteriaceae</taxon>
        <taxon>Cetobacterium</taxon>
    </lineage>
</organism>
<dbReference type="PANTHER" id="PTHR43297:SF13">
    <property type="entry name" value="NICKEL ABC TRANSPORTER, ATP-BINDING PROTEIN"/>
    <property type="match status" value="1"/>
</dbReference>
<keyword evidence="8" id="KW-0406">Ion transport</keyword>
<evidence type="ECO:0000313" key="16">
    <source>
        <dbReference type="Proteomes" id="UP001279681"/>
    </source>
</evidence>
<dbReference type="Pfam" id="PF00005">
    <property type="entry name" value="ABC_tran"/>
    <property type="match status" value="1"/>
</dbReference>
<dbReference type="InterPro" id="IPR027417">
    <property type="entry name" value="P-loop_NTPase"/>
</dbReference>
<dbReference type="Pfam" id="PF08352">
    <property type="entry name" value="oligo_HPY"/>
    <property type="match status" value="1"/>
</dbReference>
<evidence type="ECO:0000256" key="1">
    <source>
        <dbReference type="ARBA" id="ARBA00004202"/>
    </source>
</evidence>
<evidence type="ECO:0000256" key="11">
    <source>
        <dbReference type="ARBA" id="ARBA00039098"/>
    </source>
</evidence>